<dbReference type="EMBL" id="CP047588">
    <property type="protein sequence ID" value="QIE01865.1"/>
    <property type="molecule type" value="Genomic_DNA"/>
</dbReference>
<evidence type="ECO:0000256" key="1">
    <source>
        <dbReference type="ARBA" id="ARBA00000968"/>
    </source>
</evidence>
<accession>A0A6C1FFI9</accession>
<dbReference type="NCBIfam" id="NF006767">
    <property type="entry name" value="PRK09289.1"/>
    <property type="match status" value="1"/>
</dbReference>
<gene>
    <name evidence="12" type="ORF">GUU85_00540</name>
</gene>
<evidence type="ECO:0000313" key="12">
    <source>
        <dbReference type="EMBL" id="QIE01865.1"/>
    </source>
</evidence>
<protein>
    <recommendedName>
        <fullName evidence="5 9">Riboflavin synthase</fullName>
        <ecNumber evidence="4 9">2.5.1.9</ecNumber>
    </recommendedName>
</protein>
<dbReference type="InterPro" id="IPR001783">
    <property type="entry name" value="Lumazine-bd"/>
</dbReference>
<dbReference type="FunFam" id="2.40.30.20:FF:000003">
    <property type="entry name" value="Riboflavin synthase, alpha subunit"/>
    <property type="match status" value="1"/>
</dbReference>
<dbReference type="SUPFAM" id="SSF63380">
    <property type="entry name" value="Riboflavin synthase domain-like"/>
    <property type="match status" value="2"/>
</dbReference>
<evidence type="ECO:0000256" key="6">
    <source>
        <dbReference type="ARBA" id="ARBA00022619"/>
    </source>
</evidence>
<organism evidence="12 13">
    <name type="scientific">Buchnera aphidicola subsp. Uroleucon sonchi</name>
    <dbReference type="NCBI Taxonomy" id="118118"/>
    <lineage>
        <taxon>Bacteria</taxon>
        <taxon>Pseudomonadati</taxon>
        <taxon>Pseudomonadota</taxon>
        <taxon>Gammaproteobacteria</taxon>
        <taxon>Enterobacterales</taxon>
        <taxon>Erwiniaceae</taxon>
        <taxon>Buchnera</taxon>
    </lineage>
</organism>
<dbReference type="RefSeq" id="WP_163118975.1">
    <property type="nucleotide sequence ID" value="NZ_CP047588.1"/>
</dbReference>
<evidence type="ECO:0000256" key="9">
    <source>
        <dbReference type="NCBIfam" id="TIGR00187"/>
    </source>
</evidence>
<dbReference type="NCBIfam" id="NF009566">
    <property type="entry name" value="PRK13020.1"/>
    <property type="match status" value="1"/>
</dbReference>
<evidence type="ECO:0000313" key="13">
    <source>
        <dbReference type="Proteomes" id="UP000502958"/>
    </source>
</evidence>
<dbReference type="GO" id="GO:0004746">
    <property type="term" value="F:riboflavin synthase activity"/>
    <property type="evidence" value="ECO:0007669"/>
    <property type="project" value="UniProtKB-UniRule"/>
</dbReference>
<feature type="repeat" description="Lumazine-binding" evidence="10">
    <location>
        <begin position="98"/>
        <end position="195"/>
    </location>
</feature>
<dbReference type="EC" id="2.5.1.9" evidence="4 9"/>
<evidence type="ECO:0000259" key="11">
    <source>
        <dbReference type="PROSITE" id="PS51177"/>
    </source>
</evidence>
<dbReference type="InterPro" id="IPR017938">
    <property type="entry name" value="Riboflavin_synthase-like_b-brl"/>
</dbReference>
<dbReference type="GO" id="GO:0009231">
    <property type="term" value="P:riboflavin biosynthetic process"/>
    <property type="evidence" value="ECO:0007669"/>
    <property type="project" value="UniProtKB-UniPathway"/>
</dbReference>
<sequence length="206" mass="23407">MFTGIVHGIATIIFIEKKKNIYTFTIKIPSCLSKNLKLGDSIACNGCCLTIRDINNSYFICDVIKETLKTTNLGLLSVHDHINIERSVKLGDDISGHIISGHIMTTAKISNIFNVDNNYIIWLELTKQKFMKYLFYKGFICIDGISLTVSNITQNEFCVNIIPHTLFSTTIFKKTISSIMNIEIDFYTQTIVDTTEHLIKQKIKLL</sequence>
<reference evidence="12 13" key="1">
    <citation type="submission" date="2020-01" db="EMBL/GenBank/DDBJ databases">
        <title>Complete genome of Buchnera aphidicola isolated from Chaitophorus populeti.</title>
        <authorList>
            <person name="Park J."/>
            <person name="Xi H."/>
        </authorList>
    </citation>
    <scope>NUCLEOTIDE SEQUENCE [LARGE SCALE GENOMIC DNA]</scope>
    <source>
        <strain evidence="12 13">UsonBac</strain>
    </source>
</reference>
<evidence type="ECO:0000256" key="4">
    <source>
        <dbReference type="ARBA" id="ARBA00012827"/>
    </source>
</evidence>
<dbReference type="NCBIfam" id="TIGR00187">
    <property type="entry name" value="ribE"/>
    <property type="match status" value="1"/>
</dbReference>
<evidence type="ECO:0000256" key="2">
    <source>
        <dbReference type="ARBA" id="ARBA00002803"/>
    </source>
</evidence>
<keyword evidence="7" id="KW-0808">Transferase</keyword>
<dbReference type="InterPro" id="IPR023366">
    <property type="entry name" value="ATP_synth_asu-like_sf"/>
</dbReference>
<keyword evidence="6" id="KW-0686">Riboflavin biosynthesis</keyword>
<evidence type="ECO:0000256" key="5">
    <source>
        <dbReference type="ARBA" id="ARBA00013950"/>
    </source>
</evidence>
<dbReference type="PROSITE" id="PS51177">
    <property type="entry name" value="LUMAZINE_BIND"/>
    <property type="match status" value="2"/>
</dbReference>
<name>A0A6C1FFI9_BUCUN</name>
<evidence type="ECO:0000256" key="3">
    <source>
        <dbReference type="ARBA" id="ARBA00004887"/>
    </source>
</evidence>
<dbReference type="AlphaFoldDB" id="A0A6C1FFI9"/>
<dbReference type="InterPro" id="IPR026017">
    <property type="entry name" value="Lumazine-bd_dom"/>
</dbReference>
<feature type="domain" description="Lumazine-binding" evidence="11">
    <location>
        <begin position="98"/>
        <end position="195"/>
    </location>
</feature>
<dbReference type="Proteomes" id="UP000502958">
    <property type="component" value="Chromosome"/>
</dbReference>
<dbReference type="Gene3D" id="2.40.30.20">
    <property type="match status" value="2"/>
</dbReference>
<dbReference type="PANTHER" id="PTHR21098">
    <property type="entry name" value="RIBOFLAVIN SYNTHASE ALPHA CHAIN"/>
    <property type="match status" value="1"/>
</dbReference>
<comment type="pathway">
    <text evidence="3">Cofactor biosynthesis; riboflavin biosynthesis; riboflavin from 2-hydroxy-3-oxobutyl phosphate and 5-amino-6-(D-ribitylamino)uracil: step 2/2.</text>
</comment>
<evidence type="ECO:0000256" key="8">
    <source>
        <dbReference type="ARBA" id="ARBA00022737"/>
    </source>
</evidence>
<feature type="domain" description="Lumazine-binding" evidence="11">
    <location>
        <begin position="1"/>
        <end position="97"/>
    </location>
</feature>
<proteinExistence type="predicted"/>
<evidence type="ECO:0000256" key="10">
    <source>
        <dbReference type="PROSITE-ProRule" id="PRU00524"/>
    </source>
</evidence>
<evidence type="ECO:0000256" key="7">
    <source>
        <dbReference type="ARBA" id="ARBA00022679"/>
    </source>
</evidence>
<comment type="catalytic activity">
    <reaction evidence="1">
        <text>2 6,7-dimethyl-8-(1-D-ribityl)lumazine + H(+) = 5-amino-6-(D-ribitylamino)uracil + riboflavin</text>
        <dbReference type="Rhea" id="RHEA:20772"/>
        <dbReference type="ChEBI" id="CHEBI:15378"/>
        <dbReference type="ChEBI" id="CHEBI:15934"/>
        <dbReference type="ChEBI" id="CHEBI:57986"/>
        <dbReference type="ChEBI" id="CHEBI:58201"/>
        <dbReference type="EC" id="2.5.1.9"/>
    </reaction>
</comment>
<comment type="function">
    <text evidence="2">Catalyzes the dismutation of two molecules of 6,7-dimethyl-8-ribityllumazine, resulting in the formation of riboflavin and 5-amino-6-(D-ribitylamino)uracil.</text>
</comment>
<dbReference type="CDD" id="cd00402">
    <property type="entry name" value="Riboflavin_synthase_like"/>
    <property type="match status" value="1"/>
</dbReference>
<dbReference type="UniPathway" id="UPA00275">
    <property type="reaction ID" value="UER00405"/>
</dbReference>
<feature type="repeat" description="Lumazine-binding" evidence="10">
    <location>
        <begin position="1"/>
        <end position="97"/>
    </location>
</feature>
<dbReference type="GO" id="GO:0005829">
    <property type="term" value="C:cytosol"/>
    <property type="evidence" value="ECO:0007669"/>
    <property type="project" value="TreeGrafter"/>
</dbReference>
<dbReference type="PANTHER" id="PTHR21098:SF0">
    <property type="entry name" value="RIBOFLAVIN SYNTHASE"/>
    <property type="match status" value="1"/>
</dbReference>
<keyword evidence="8" id="KW-0677">Repeat</keyword>
<dbReference type="PIRSF" id="PIRSF000498">
    <property type="entry name" value="Riboflavin_syn_A"/>
    <property type="match status" value="1"/>
</dbReference>
<dbReference type="Pfam" id="PF00677">
    <property type="entry name" value="Lum_binding"/>
    <property type="match status" value="2"/>
</dbReference>